<reference evidence="1" key="1">
    <citation type="submission" date="2021-03" db="EMBL/GenBank/DDBJ databases">
        <title>Evolutionary priming and transition to the ectomycorrhizal habit in an iconic lineage of mushroom-forming fungi: is preadaptation a requirement?</title>
        <authorList>
            <consortium name="DOE Joint Genome Institute"/>
            <person name="Looney B.P."/>
            <person name="Miyauchi S."/>
            <person name="Morin E."/>
            <person name="Drula E."/>
            <person name="Courty P.E."/>
            <person name="Chicoki N."/>
            <person name="Fauchery L."/>
            <person name="Kohler A."/>
            <person name="Kuo A."/>
            <person name="LaButti K."/>
            <person name="Pangilinan J."/>
            <person name="Lipzen A."/>
            <person name="Riley R."/>
            <person name="Andreopoulos W."/>
            <person name="He G."/>
            <person name="Johnson J."/>
            <person name="Barry K.W."/>
            <person name="Grigoriev I.V."/>
            <person name="Nagy L."/>
            <person name="Hibbett D."/>
            <person name="Henrissat B."/>
            <person name="Matheny P.B."/>
            <person name="Labbe J."/>
            <person name="Martin A.F."/>
        </authorList>
    </citation>
    <scope>NUCLEOTIDE SEQUENCE</scope>
    <source>
        <strain evidence="1">BPL698</strain>
    </source>
</reference>
<protein>
    <submittedName>
        <fullName evidence="1">Uncharacterized protein</fullName>
    </submittedName>
</protein>
<sequence>PDVKVGYEGHHKYHFFQCAVEKCKGLRGIYGIWQLQDLKDCAATSNLKSHAIKCFGLEVVDAA</sequence>
<feature type="non-terminal residue" evidence="1">
    <location>
        <position position="1"/>
    </location>
</feature>
<organism evidence="1 2">
    <name type="scientific">Russula earlei</name>
    <dbReference type="NCBI Taxonomy" id="71964"/>
    <lineage>
        <taxon>Eukaryota</taxon>
        <taxon>Fungi</taxon>
        <taxon>Dikarya</taxon>
        <taxon>Basidiomycota</taxon>
        <taxon>Agaricomycotina</taxon>
        <taxon>Agaricomycetes</taxon>
        <taxon>Russulales</taxon>
        <taxon>Russulaceae</taxon>
        <taxon>Russula</taxon>
    </lineage>
</organism>
<proteinExistence type="predicted"/>
<dbReference type="EMBL" id="JAGFNK010000103">
    <property type="protein sequence ID" value="KAI9508044.1"/>
    <property type="molecule type" value="Genomic_DNA"/>
</dbReference>
<keyword evidence="2" id="KW-1185">Reference proteome</keyword>
<feature type="non-terminal residue" evidence="1">
    <location>
        <position position="63"/>
    </location>
</feature>
<accession>A0ACC0UA34</accession>
<name>A0ACC0UA34_9AGAM</name>
<dbReference type="Proteomes" id="UP001207468">
    <property type="component" value="Unassembled WGS sequence"/>
</dbReference>
<gene>
    <name evidence="1" type="ORF">F5148DRAFT_965109</name>
</gene>
<comment type="caution">
    <text evidence="1">The sequence shown here is derived from an EMBL/GenBank/DDBJ whole genome shotgun (WGS) entry which is preliminary data.</text>
</comment>
<evidence type="ECO:0000313" key="1">
    <source>
        <dbReference type="EMBL" id="KAI9508044.1"/>
    </source>
</evidence>
<evidence type="ECO:0000313" key="2">
    <source>
        <dbReference type="Proteomes" id="UP001207468"/>
    </source>
</evidence>